<accession>A0A0F8VWP6</accession>
<evidence type="ECO:0000313" key="1">
    <source>
        <dbReference type="EMBL" id="KKK48752.1"/>
    </source>
</evidence>
<dbReference type="EMBL" id="LAZR01068910">
    <property type="protein sequence ID" value="KKK48752.1"/>
    <property type="molecule type" value="Genomic_DNA"/>
</dbReference>
<proteinExistence type="predicted"/>
<sequence>MEGVVLERLERMARNMPVKKLSMHSCESEQGVIYFAYGPDTHGKIHGIWGYRDIGRTLEFKKGTSIKNVRQVLVNDAVGHIEQLIQKGLMSDVA</sequence>
<reference evidence="1" key="1">
    <citation type="journal article" date="2015" name="Nature">
        <title>Complex archaea that bridge the gap between prokaryotes and eukaryotes.</title>
        <authorList>
            <person name="Spang A."/>
            <person name="Saw J.H."/>
            <person name="Jorgensen S.L."/>
            <person name="Zaremba-Niedzwiedzka K."/>
            <person name="Martijn J."/>
            <person name="Lind A.E."/>
            <person name="van Eijk R."/>
            <person name="Schleper C."/>
            <person name="Guy L."/>
            <person name="Ettema T.J."/>
        </authorList>
    </citation>
    <scope>NUCLEOTIDE SEQUENCE</scope>
</reference>
<organism evidence="1">
    <name type="scientific">marine sediment metagenome</name>
    <dbReference type="NCBI Taxonomy" id="412755"/>
    <lineage>
        <taxon>unclassified sequences</taxon>
        <taxon>metagenomes</taxon>
        <taxon>ecological metagenomes</taxon>
    </lineage>
</organism>
<comment type="caution">
    <text evidence="1">The sequence shown here is derived from an EMBL/GenBank/DDBJ whole genome shotgun (WGS) entry which is preliminary data.</text>
</comment>
<dbReference type="AlphaFoldDB" id="A0A0F8VWP6"/>
<name>A0A0F8VWP6_9ZZZZ</name>
<protein>
    <submittedName>
        <fullName evidence="1">Uncharacterized protein</fullName>
    </submittedName>
</protein>
<gene>
    <name evidence="1" type="ORF">LCGC14_3141970</name>
</gene>